<evidence type="ECO:0000256" key="5">
    <source>
        <dbReference type="SAM" id="Coils"/>
    </source>
</evidence>
<evidence type="ECO:0000256" key="3">
    <source>
        <dbReference type="ARBA" id="ARBA00022833"/>
    </source>
</evidence>
<feature type="coiled-coil region" evidence="5">
    <location>
        <begin position="189"/>
        <end position="265"/>
    </location>
</feature>
<evidence type="ECO:0000259" key="7">
    <source>
        <dbReference type="PROSITE" id="PS50076"/>
    </source>
</evidence>
<evidence type="ECO:0000313" key="9">
    <source>
        <dbReference type="EMBL" id="KAK4767927.1"/>
    </source>
</evidence>
<feature type="domain" description="J" evidence="7">
    <location>
        <begin position="10"/>
        <end position="79"/>
    </location>
</feature>
<dbReference type="PANTHER" id="PTHR45495:SF1">
    <property type="entry name" value="DNAJ PROTEIN JJJ1 HOMOLOG"/>
    <property type="match status" value="1"/>
</dbReference>
<reference evidence="9 10" key="1">
    <citation type="journal article" date="2023" name="Hortic Res">
        <title>Pangenome of water caltrop reveals structural variations and asymmetric subgenome divergence after allopolyploidization.</title>
        <authorList>
            <person name="Zhang X."/>
            <person name="Chen Y."/>
            <person name="Wang L."/>
            <person name="Yuan Y."/>
            <person name="Fang M."/>
            <person name="Shi L."/>
            <person name="Lu R."/>
            <person name="Comes H.P."/>
            <person name="Ma Y."/>
            <person name="Chen Y."/>
            <person name="Huang G."/>
            <person name="Zhou Y."/>
            <person name="Zheng Z."/>
            <person name="Qiu Y."/>
        </authorList>
    </citation>
    <scope>NUCLEOTIDE SEQUENCE [LARGE SCALE GENOMIC DNA]</scope>
    <source>
        <tissue evidence="9">Roots</tissue>
    </source>
</reference>
<proteinExistence type="predicted"/>
<dbReference type="Gene3D" id="3.30.160.60">
    <property type="entry name" value="Classic Zinc Finger"/>
    <property type="match status" value="1"/>
</dbReference>
<dbReference type="PROSITE" id="PS00028">
    <property type="entry name" value="ZINC_FINGER_C2H2_1"/>
    <property type="match status" value="2"/>
</dbReference>
<dbReference type="InterPro" id="IPR013087">
    <property type="entry name" value="Znf_C2H2_type"/>
</dbReference>
<accession>A0AAN7QH97</accession>
<dbReference type="PROSITE" id="PS50076">
    <property type="entry name" value="DNAJ_2"/>
    <property type="match status" value="1"/>
</dbReference>
<evidence type="ECO:0000259" key="8">
    <source>
        <dbReference type="PROSITE" id="PS50157"/>
    </source>
</evidence>
<gene>
    <name evidence="9" type="ORF">SAY87_003068</name>
</gene>
<dbReference type="InterPro" id="IPR003604">
    <property type="entry name" value="Matrin/U1-like-C_Znf_C2H2"/>
</dbReference>
<dbReference type="InterPro" id="IPR001623">
    <property type="entry name" value="DnaJ_domain"/>
</dbReference>
<comment type="caution">
    <text evidence="9">The sequence shown here is derived from an EMBL/GenBank/DDBJ whole genome shotgun (WGS) entry which is preliminary data.</text>
</comment>
<dbReference type="GO" id="GO:0008270">
    <property type="term" value="F:zinc ion binding"/>
    <property type="evidence" value="ECO:0007669"/>
    <property type="project" value="UniProtKB-KW"/>
</dbReference>
<dbReference type="AlphaFoldDB" id="A0AAN7QH97"/>
<dbReference type="Gene3D" id="1.10.287.110">
    <property type="entry name" value="DnaJ domain"/>
    <property type="match status" value="1"/>
</dbReference>
<organism evidence="9 10">
    <name type="scientific">Trapa incisa</name>
    <dbReference type="NCBI Taxonomy" id="236973"/>
    <lineage>
        <taxon>Eukaryota</taxon>
        <taxon>Viridiplantae</taxon>
        <taxon>Streptophyta</taxon>
        <taxon>Embryophyta</taxon>
        <taxon>Tracheophyta</taxon>
        <taxon>Spermatophyta</taxon>
        <taxon>Magnoliopsida</taxon>
        <taxon>eudicotyledons</taxon>
        <taxon>Gunneridae</taxon>
        <taxon>Pentapetalae</taxon>
        <taxon>rosids</taxon>
        <taxon>malvids</taxon>
        <taxon>Myrtales</taxon>
        <taxon>Lythraceae</taxon>
        <taxon>Trapa</taxon>
    </lineage>
</organism>
<feature type="region of interest" description="Disordered" evidence="6">
    <location>
        <begin position="384"/>
        <end position="577"/>
    </location>
</feature>
<dbReference type="PANTHER" id="PTHR45495">
    <property type="entry name" value="DNAJ PROTEIN JJJ1 HOMOLOG"/>
    <property type="match status" value="1"/>
</dbReference>
<dbReference type="PROSITE" id="PS00636">
    <property type="entry name" value="DNAJ_1"/>
    <property type="match status" value="1"/>
</dbReference>
<dbReference type="SMART" id="SM00451">
    <property type="entry name" value="ZnF_U1"/>
    <property type="match status" value="1"/>
</dbReference>
<protein>
    <recommendedName>
        <fullName evidence="11">DNAJ protein JJJ1 homolog</fullName>
    </recommendedName>
</protein>
<dbReference type="SMART" id="SM00355">
    <property type="entry name" value="ZnF_C2H2"/>
    <property type="match status" value="2"/>
</dbReference>
<keyword evidence="10" id="KW-1185">Reference proteome</keyword>
<dbReference type="Pfam" id="PF21884">
    <property type="entry name" value="ZUO1-like_ZHD"/>
    <property type="match status" value="1"/>
</dbReference>
<feature type="region of interest" description="Disordered" evidence="6">
    <location>
        <begin position="275"/>
        <end position="294"/>
    </location>
</feature>
<feature type="compositionally biased region" description="Basic residues" evidence="6">
    <location>
        <begin position="560"/>
        <end position="572"/>
    </location>
</feature>
<dbReference type="InterPro" id="IPR054076">
    <property type="entry name" value="ZUO1-like_ZHD"/>
</dbReference>
<keyword evidence="2 4" id="KW-0863">Zinc-finger</keyword>
<dbReference type="PROSITE" id="PS50157">
    <property type="entry name" value="ZINC_FINGER_C2H2_2"/>
    <property type="match status" value="1"/>
</dbReference>
<feature type="compositionally biased region" description="Acidic residues" evidence="6">
    <location>
        <begin position="393"/>
        <end position="411"/>
    </location>
</feature>
<evidence type="ECO:0000256" key="2">
    <source>
        <dbReference type="ARBA" id="ARBA00022771"/>
    </source>
</evidence>
<dbReference type="Proteomes" id="UP001345219">
    <property type="component" value="Chromosome 3"/>
</dbReference>
<dbReference type="Pfam" id="PF00226">
    <property type="entry name" value="DnaJ"/>
    <property type="match status" value="1"/>
</dbReference>
<dbReference type="InterPro" id="IPR022755">
    <property type="entry name" value="Znf_C2H2_jaz"/>
</dbReference>
<feature type="region of interest" description="Disordered" evidence="6">
    <location>
        <begin position="339"/>
        <end position="366"/>
    </location>
</feature>
<dbReference type="SUPFAM" id="SSF57667">
    <property type="entry name" value="beta-beta-alpha zinc fingers"/>
    <property type="match status" value="1"/>
</dbReference>
<feature type="domain" description="C2H2-type" evidence="8">
    <location>
        <begin position="579"/>
        <end position="608"/>
    </location>
</feature>
<dbReference type="EMBL" id="JAXIOK010000006">
    <property type="protein sequence ID" value="KAK4767927.1"/>
    <property type="molecule type" value="Genomic_DNA"/>
</dbReference>
<evidence type="ECO:0000256" key="1">
    <source>
        <dbReference type="ARBA" id="ARBA00022723"/>
    </source>
</evidence>
<keyword evidence="1" id="KW-0479">Metal-binding</keyword>
<dbReference type="InterPro" id="IPR036869">
    <property type="entry name" value="J_dom_sf"/>
</dbReference>
<dbReference type="InterPro" id="IPR044648">
    <property type="entry name" value="JJJ1_plant"/>
</dbReference>
<dbReference type="GO" id="GO:0003676">
    <property type="term" value="F:nucleic acid binding"/>
    <property type="evidence" value="ECO:0007669"/>
    <property type="project" value="InterPro"/>
</dbReference>
<feature type="compositionally biased region" description="Acidic residues" evidence="6">
    <location>
        <begin position="339"/>
        <end position="358"/>
    </location>
</feature>
<dbReference type="InterPro" id="IPR036236">
    <property type="entry name" value="Znf_C2H2_sf"/>
</dbReference>
<dbReference type="Pfam" id="PF12171">
    <property type="entry name" value="zf-C2H2_jaz"/>
    <property type="match status" value="1"/>
</dbReference>
<sequence length="610" mass="69301">MPMAVAEKRDLYEVLGIHRECSPDEIRSAYKKLALQRHPDKLVQSGLSQEDATAQFQELVHAYEVLSDPKERTWYDSHRSQILFSDAKSSGSNSPIIDLGSFFSNAVFSGYSDTGKGFYKVYADLFGKVYSAELNYARKMGLGIDSVSEAPVMGNLDSPYNQVTAFYNYWLGFATAMDFGWVDMYDAAAGESRRSRRMMEEENKKLRKKARREYNDMVRGLAEFVKKRDKRVIDMALKRKMEDDKKREEKKKKMEQEKLERARAYKVAKETEWAKADDEELEEEDDIFGDDGDGEDKKEEELYCVVCGKKFKSEKQWHNHEKSKKHKEKVAALRETFIEEDEAIDEETKEEVSEEDEVINNGVEESLKEDGIGEIEKRMRKNLEINGESKSGEEDEISEVGGDIDVEDEIKDEAGSSTVYGKDHGADAMNVEEREEVSSSGGNGEDDGISILEAMLSGHRNRRKAAASMQEDLKSSGGDTEFMEYSNRKDSRKNRRGKKERGKKSSGESGSTDVDERNGFINMNKDTSIARGEAKSAEDDEVIEKHKKERGNGKKDTHTKPKNLPKGKKGKASAKNSDNLCETCGEEFESRNKLHKHLGETGHAMLKFRR</sequence>
<keyword evidence="3" id="KW-0862">Zinc</keyword>
<dbReference type="PRINTS" id="PR00625">
    <property type="entry name" value="JDOMAIN"/>
</dbReference>
<keyword evidence="5" id="KW-0175">Coiled coil</keyword>
<evidence type="ECO:0008006" key="11">
    <source>
        <dbReference type="Google" id="ProtNLM"/>
    </source>
</evidence>
<feature type="compositionally biased region" description="Basic residues" evidence="6">
    <location>
        <begin position="490"/>
        <end position="504"/>
    </location>
</feature>
<dbReference type="SUPFAM" id="SSF46565">
    <property type="entry name" value="Chaperone J-domain"/>
    <property type="match status" value="1"/>
</dbReference>
<evidence type="ECO:0000313" key="10">
    <source>
        <dbReference type="Proteomes" id="UP001345219"/>
    </source>
</evidence>
<feature type="compositionally biased region" description="Basic and acidic residues" evidence="6">
    <location>
        <begin position="532"/>
        <end position="559"/>
    </location>
</feature>
<dbReference type="SMART" id="SM00271">
    <property type="entry name" value="DnaJ"/>
    <property type="match status" value="1"/>
</dbReference>
<dbReference type="CDD" id="cd06257">
    <property type="entry name" value="DnaJ"/>
    <property type="match status" value="1"/>
</dbReference>
<evidence type="ECO:0000256" key="6">
    <source>
        <dbReference type="SAM" id="MobiDB-lite"/>
    </source>
</evidence>
<evidence type="ECO:0000256" key="4">
    <source>
        <dbReference type="PROSITE-ProRule" id="PRU00042"/>
    </source>
</evidence>
<feature type="compositionally biased region" description="Acidic residues" evidence="6">
    <location>
        <begin position="277"/>
        <end position="294"/>
    </location>
</feature>
<dbReference type="InterPro" id="IPR018253">
    <property type="entry name" value="DnaJ_domain_CS"/>
</dbReference>
<name>A0AAN7QH97_9MYRT</name>